<dbReference type="RefSeq" id="WP_046280403.1">
    <property type="nucleotide sequence ID" value="NZ_LATL02000204.1"/>
</dbReference>
<dbReference type="Gene3D" id="2.40.70.10">
    <property type="entry name" value="Acid Proteases"/>
    <property type="match status" value="1"/>
</dbReference>
<gene>
    <name evidence="2" type="ORF">WN50_20295</name>
</gene>
<accession>A0A0F5YBQ3</accession>
<evidence type="ECO:0000313" key="2">
    <source>
        <dbReference type="EMBL" id="KKD36346.1"/>
    </source>
</evidence>
<feature type="domain" description="Retropepsin-like aspartic endopeptidase" evidence="1">
    <location>
        <begin position="9"/>
        <end position="143"/>
    </location>
</feature>
<dbReference type="PATRIC" id="fig|1637645.4.peg.4026"/>
<proteinExistence type="predicted"/>
<dbReference type="EMBL" id="LATL02000204">
    <property type="protein sequence ID" value="KKD36346.1"/>
    <property type="molecule type" value="Genomic_DNA"/>
</dbReference>
<dbReference type="InterPro" id="IPR008503">
    <property type="entry name" value="Asp_endopeptidase"/>
</dbReference>
<name>A0A0F5YBQ3_9CYAN</name>
<reference evidence="2 3" key="1">
    <citation type="submission" date="2015-06" db="EMBL/GenBank/DDBJ databases">
        <title>Draft genome assembly of filamentous brackish cyanobacterium Limnoraphis robusta strain CS-951.</title>
        <authorList>
            <person name="Willis A."/>
            <person name="Parks M."/>
            <person name="Burford M.A."/>
        </authorList>
    </citation>
    <scope>NUCLEOTIDE SEQUENCE [LARGE SCALE GENOMIC DNA]</scope>
    <source>
        <strain evidence="2 3">CS-951</strain>
    </source>
</reference>
<dbReference type="GO" id="GO:0006508">
    <property type="term" value="P:proteolysis"/>
    <property type="evidence" value="ECO:0007669"/>
    <property type="project" value="UniProtKB-KW"/>
</dbReference>
<dbReference type="AlphaFoldDB" id="A0A0F5YBQ3"/>
<evidence type="ECO:0000259" key="1">
    <source>
        <dbReference type="Pfam" id="PF05618"/>
    </source>
</evidence>
<organism evidence="2 3">
    <name type="scientific">Limnoraphis robusta CS-951</name>
    <dbReference type="NCBI Taxonomy" id="1637645"/>
    <lineage>
        <taxon>Bacteria</taxon>
        <taxon>Bacillati</taxon>
        <taxon>Cyanobacteriota</taxon>
        <taxon>Cyanophyceae</taxon>
        <taxon>Oscillatoriophycideae</taxon>
        <taxon>Oscillatoriales</taxon>
        <taxon>Sirenicapillariaceae</taxon>
        <taxon>Limnoraphis</taxon>
    </lineage>
</organism>
<dbReference type="OrthoDB" id="9782977at2"/>
<evidence type="ECO:0000313" key="3">
    <source>
        <dbReference type="Proteomes" id="UP000033607"/>
    </source>
</evidence>
<dbReference type="Pfam" id="PF05618">
    <property type="entry name" value="Zn_protease"/>
    <property type="match status" value="1"/>
</dbReference>
<dbReference type="InterPro" id="IPR021109">
    <property type="entry name" value="Peptidase_aspartic_dom_sf"/>
</dbReference>
<comment type="caution">
    <text evidence="2">The sequence shown here is derived from an EMBL/GenBank/DDBJ whole genome shotgun (WGS) entry which is preliminary data.</text>
</comment>
<dbReference type="GO" id="GO:0008233">
    <property type="term" value="F:peptidase activity"/>
    <property type="evidence" value="ECO:0007669"/>
    <property type="project" value="UniProtKB-KW"/>
</dbReference>
<protein>
    <submittedName>
        <fullName evidence="2">Aspartyl protease</fullName>
    </submittedName>
</protein>
<keyword evidence="2" id="KW-0645">Protease</keyword>
<keyword evidence="2" id="KW-0378">Hydrolase</keyword>
<sequence length="165" mass="18866">MSKQKQLSIIGWREWIALPELGVTAIKAKIDTGARSSAIHAFHVETFSRNGKHRVRFQMHPFQRSASKTITAEAEILDEREVRNSGGHAEKRIAILTTVELQQQRWPIELTLTNRDVMGFRMLLGRAAVRGNFLVHPGRSYLLSQKPTDLELSEPEDDDELDFKF</sequence>
<dbReference type="Proteomes" id="UP000033607">
    <property type="component" value="Unassembled WGS sequence"/>
</dbReference>
<dbReference type="PANTHER" id="PTHR38037">
    <property type="entry name" value="ZN_PROTEASE DOMAIN-CONTAINING PROTEIN"/>
    <property type="match status" value="1"/>
</dbReference>
<dbReference type="PANTHER" id="PTHR38037:SF1">
    <property type="entry name" value="ATP-DEPENDENT ZINC PROTEASE DOMAIN-CONTAINING PROTEIN-RELATED"/>
    <property type="match status" value="1"/>
</dbReference>
<dbReference type="SUPFAM" id="SSF50630">
    <property type="entry name" value="Acid proteases"/>
    <property type="match status" value="1"/>
</dbReference>